<feature type="transmembrane region" description="Helical" evidence="3">
    <location>
        <begin position="12"/>
        <end position="30"/>
    </location>
</feature>
<evidence type="ECO:0000256" key="1">
    <source>
        <dbReference type="ARBA" id="ARBA00022723"/>
    </source>
</evidence>
<evidence type="ECO:0000313" key="6">
    <source>
        <dbReference type="Proteomes" id="UP001196301"/>
    </source>
</evidence>
<sequence>MKNLAQYKKSISIFFIVVLVFMTTYTIYFIKKNANANKSFIVTQNDLYFSDLPSNFENYKILQITDLHSMEFGENNKDLISAIDKLSPDIIFVTGDMFSASELKKDDNTYDRNYNEESLPGFQLLKNLSTKYQIIYSTGNHEEGIDSIFNGKEWNLRNRNIDNAYNRYINKLTNLGVKFIDNSFTTIIYKDGQSINVYGLYYSFLEYYSTGSIAKNSQTLNFLKTVDKNKFNILLSHNPSGAEILQSYNFDLVLSGHIHGGIIRLFDRGLLDPSRKLFPKYDKGLYQVGNSQLFVSTGLGNTKFMRINNSPEINLITLKSK</sequence>
<dbReference type="Pfam" id="PF00149">
    <property type="entry name" value="Metallophos"/>
    <property type="match status" value="1"/>
</dbReference>
<dbReference type="InterPro" id="IPR051158">
    <property type="entry name" value="Metallophosphoesterase_sf"/>
</dbReference>
<evidence type="ECO:0000259" key="4">
    <source>
        <dbReference type="Pfam" id="PF00149"/>
    </source>
</evidence>
<dbReference type="PANTHER" id="PTHR31302">
    <property type="entry name" value="TRANSMEMBRANE PROTEIN WITH METALLOPHOSPHOESTERASE DOMAIN-RELATED"/>
    <property type="match status" value="1"/>
</dbReference>
<dbReference type="InterPro" id="IPR004843">
    <property type="entry name" value="Calcineurin-like_PHP"/>
</dbReference>
<dbReference type="PANTHER" id="PTHR31302:SF31">
    <property type="entry name" value="PHOSPHODIESTERASE YAEI"/>
    <property type="match status" value="1"/>
</dbReference>
<proteinExistence type="predicted"/>
<keyword evidence="3" id="KW-0472">Membrane</keyword>
<keyword evidence="3" id="KW-0812">Transmembrane</keyword>
<organism evidence="5 6">
    <name type="scientific">Intestinibacter bartlettii</name>
    <dbReference type="NCBI Taxonomy" id="261299"/>
    <lineage>
        <taxon>Bacteria</taxon>
        <taxon>Bacillati</taxon>
        <taxon>Bacillota</taxon>
        <taxon>Clostridia</taxon>
        <taxon>Peptostreptococcales</taxon>
        <taxon>Peptostreptococcaceae</taxon>
        <taxon>Intestinibacter</taxon>
    </lineage>
</organism>
<keyword evidence="3" id="KW-1133">Transmembrane helix</keyword>
<keyword evidence="6" id="KW-1185">Reference proteome</keyword>
<gene>
    <name evidence="5" type="ORF">KQI20_12185</name>
</gene>
<name>A0ABS6E145_9FIRM</name>
<dbReference type="RefSeq" id="WP_216571617.1">
    <property type="nucleotide sequence ID" value="NZ_JAHLOQ010000042.1"/>
</dbReference>
<protein>
    <submittedName>
        <fullName evidence="5">Metallophosphoesterase</fullName>
    </submittedName>
</protein>
<evidence type="ECO:0000256" key="3">
    <source>
        <dbReference type="SAM" id="Phobius"/>
    </source>
</evidence>
<evidence type="ECO:0000313" key="5">
    <source>
        <dbReference type="EMBL" id="MBU5337202.1"/>
    </source>
</evidence>
<dbReference type="Proteomes" id="UP001196301">
    <property type="component" value="Unassembled WGS sequence"/>
</dbReference>
<dbReference type="EMBL" id="JAHLOQ010000042">
    <property type="protein sequence ID" value="MBU5337202.1"/>
    <property type="molecule type" value="Genomic_DNA"/>
</dbReference>
<keyword evidence="2" id="KW-0378">Hydrolase</keyword>
<accession>A0ABS6E145</accession>
<comment type="caution">
    <text evidence="5">The sequence shown here is derived from an EMBL/GenBank/DDBJ whole genome shotgun (WGS) entry which is preliminary data.</text>
</comment>
<keyword evidence="1" id="KW-0479">Metal-binding</keyword>
<reference evidence="5 6" key="1">
    <citation type="submission" date="2021-06" db="EMBL/GenBank/DDBJ databases">
        <authorList>
            <person name="Sun Q."/>
            <person name="Li D."/>
        </authorList>
    </citation>
    <scope>NUCLEOTIDE SEQUENCE [LARGE SCALE GENOMIC DNA]</scope>
    <source>
        <strain evidence="5 6">N19</strain>
    </source>
</reference>
<evidence type="ECO:0000256" key="2">
    <source>
        <dbReference type="ARBA" id="ARBA00022801"/>
    </source>
</evidence>
<feature type="domain" description="Calcineurin-like phosphoesterase" evidence="4">
    <location>
        <begin position="60"/>
        <end position="260"/>
    </location>
</feature>